<accession>A0A9W6R406</accession>
<reference evidence="2" key="1">
    <citation type="submission" date="2023-03" db="EMBL/GenBank/DDBJ databases">
        <title>Amycolatopsis taiwanensis NBRC 103393.</title>
        <authorList>
            <person name="Ichikawa N."/>
            <person name="Sato H."/>
            <person name="Tonouchi N."/>
        </authorList>
    </citation>
    <scope>NUCLEOTIDE SEQUENCE</scope>
    <source>
        <strain evidence="2">NBRC 103393</strain>
    </source>
</reference>
<dbReference type="Pfam" id="PF03960">
    <property type="entry name" value="ArsC"/>
    <property type="match status" value="1"/>
</dbReference>
<dbReference type="PANTHER" id="PTHR30041:SF4">
    <property type="entry name" value="ARSENATE REDUCTASE"/>
    <property type="match status" value="1"/>
</dbReference>
<comment type="similarity">
    <text evidence="1">Belongs to the ArsC family.</text>
</comment>
<dbReference type="InterPro" id="IPR036249">
    <property type="entry name" value="Thioredoxin-like_sf"/>
</dbReference>
<evidence type="ECO:0000313" key="3">
    <source>
        <dbReference type="Proteomes" id="UP001165136"/>
    </source>
</evidence>
<dbReference type="SUPFAM" id="SSF52833">
    <property type="entry name" value="Thioredoxin-like"/>
    <property type="match status" value="1"/>
</dbReference>
<gene>
    <name evidence="2" type="primary">arsC</name>
    <name evidence="2" type="ORF">Atai01_56980</name>
</gene>
<dbReference type="PROSITE" id="PS51353">
    <property type="entry name" value="ARSC"/>
    <property type="match status" value="1"/>
</dbReference>
<keyword evidence="3" id="KW-1185">Reference proteome</keyword>
<dbReference type="EMBL" id="BSTI01000014">
    <property type="protein sequence ID" value="GLY69079.1"/>
    <property type="molecule type" value="Genomic_DNA"/>
</dbReference>
<dbReference type="AlphaFoldDB" id="A0A9W6R406"/>
<dbReference type="Proteomes" id="UP001165136">
    <property type="component" value="Unassembled WGS sequence"/>
</dbReference>
<comment type="caution">
    <text evidence="2">The sequence shown here is derived from an EMBL/GenBank/DDBJ whole genome shotgun (WGS) entry which is preliminary data.</text>
</comment>
<evidence type="ECO:0000256" key="1">
    <source>
        <dbReference type="PROSITE-ProRule" id="PRU01282"/>
    </source>
</evidence>
<name>A0A9W6R406_9PSEU</name>
<dbReference type="RefSeq" id="WP_027944713.1">
    <property type="nucleotide sequence ID" value="NZ_BSTI01000014.1"/>
</dbReference>
<dbReference type="Gene3D" id="3.40.30.10">
    <property type="entry name" value="Glutaredoxin"/>
    <property type="match status" value="1"/>
</dbReference>
<protein>
    <submittedName>
        <fullName evidence="2">Arsenate reductase</fullName>
    </submittedName>
</protein>
<dbReference type="PANTHER" id="PTHR30041">
    <property type="entry name" value="ARSENATE REDUCTASE"/>
    <property type="match status" value="1"/>
</dbReference>
<organism evidence="2 3">
    <name type="scientific">Amycolatopsis taiwanensis</name>
    <dbReference type="NCBI Taxonomy" id="342230"/>
    <lineage>
        <taxon>Bacteria</taxon>
        <taxon>Bacillati</taxon>
        <taxon>Actinomycetota</taxon>
        <taxon>Actinomycetes</taxon>
        <taxon>Pseudonocardiales</taxon>
        <taxon>Pseudonocardiaceae</taxon>
        <taxon>Amycolatopsis</taxon>
    </lineage>
</organism>
<evidence type="ECO:0000313" key="2">
    <source>
        <dbReference type="EMBL" id="GLY69079.1"/>
    </source>
</evidence>
<proteinExistence type="inferred from homology"/>
<dbReference type="InterPro" id="IPR006660">
    <property type="entry name" value="Arsenate_reductase-like"/>
</dbReference>
<sequence length="123" mass="13620">MEIWLNPACSKCRTAITELDAADANYTVRRYLDVPPTVAELVAVLGRLGLEPWDIARTGEAVAKELNLGELPKDAEHRDEWLRLMSENPVLIQRPIITASEGTTVVGRDPESLNRVITAEQNA</sequence>